<dbReference type="WBParaSite" id="jg22979.1">
    <property type="protein sequence ID" value="jg22979.1"/>
    <property type="gene ID" value="jg22979"/>
</dbReference>
<protein>
    <submittedName>
        <fullName evidence="2">Uncharacterized protein</fullName>
    </submittedName>
</protein>
<dbReference type="Proteomes" id="UP000887574">
    <property type="component" value="Unplaced"/>
</dbReference>
<organism evidence="1 2">
    <name type="scientific">Ditylenchus dipsaci</name>
    <dbReference type="NCBI Taxonomy" id="166011"/>
    <lineage>
        <taxon>Eukaryota</taxon>
        <taxon>Metazoa</taxon>
        <taxon>Ecdysozoa</taxon>
        <taxon>Nematoda</taxon>
        <taxon>Chromadorea</taxon>
        <taxon>Rhabditida</taxon>
        <taxon>Tylenchina</taxon>
        <taxon>Tylenchomorpha</taxon>
        <taxon>Sphaerularioidea</taxon>
        <taxon>Anguinidae</taxon>
        <taxon>Anguininae</taxon>
        <taxon>Ditylenchus</taxon>
    </lineage>
</organism>
<proteinExistence type="predicted"/>
<sequence length="200" mass="21915">MSELKSQTLDHTQISELVEDLVDLIPTISNNANDISATPALFAGLLAVLAQNNPAVQECLLNQESNNHFLAHCLQTLVNDNASETYKVKCVGAVSSIVRGYAPALKYLSQQNGVETLKQCFDAGLQKKEDKVVERLAIAVANVALSFEGIPVVEKTQVADLLNHIHDTLIELNESDSDYHSSALEYIQSNNDIMKHIDNK</sequence>
<reference evidence="2" key="1">
    <citation type="submission" date="2022-11" db="UniProtKB">
        <authorList>
            <consortium name="WormBaseParasite"/>
        </authorList>
    </citation>
    <scope>IDENTIFICATION</scope>
</reference>
<dbReference type="GO" id="GO:0005783">
    <property type="term" value="C:endoplasmic reticulum"/>
    <property type="evidence" value="ECO:0007669"/>
    <property type="project" value="TreeGrafter"/>
</dbReference>
<dbReference type="PANTHER" id="PTHR19316">
    <property type="entry name" value="PROTEIN FOLDING REGULATOR"/>
    <property type="match status" value="1"/>
</dbReference>
<dbReference type="Gene3D" id="1.25.10.10">
    <property type="entry name" value="Leucine-rich Repeat Variant"/>
    <property type="match status" value="1"/>
</dbReference>
<dbReference type="InterPro" id="IPR050693">
    <property type="entry name" value="Hsp70_NEF-Inhibitors"/>
</dbReference>
<accession>A0A915DRS5</accession>
<dbReference type="InterPro" id="IPR016024">
    <property type="entry name" value="ARM-type_fold"/>
</dbReference>
<dbReference type="SUPFAM" id="SSF48371">
    <property type="entry name" value="ARM repeat"/>
    <property type="match status" value="1"/>
</dbReference>
<dbReference type="AlphaFoldDB" id="A0A915DRS5"/>
<evidence type="ECO:0000313" key="2">
    <source>
        <dbReference type="WBParaSite" id="jg22979.1"/>
    </source>
</evidence>
<name>A0A915DRS5_9BILA</name>
<dbReference type="PANTHER" id="PTHR19316:SF18">
    <property type="entry name" value="HSP70-BINDING PROTEIN 1"/>
    <property type="match status" value="1"/>
</dbReference>
<keyword evidence="1" id="KW-1185">Reference proteome</keyword>
<dbReference type="GO" id="GO:0000774">
    <property type="term" value="F:adenyl-nucleotide exchange factor activity"/>
    <property type="evidence" value="ECO:0007669"/>
    <property type="project" value="TreeGrafter"/>
</dbReference>
<dbReference type="InterPro" id="IPR011989">
    <property type="entry name" value="ARM-like"/>
</dbReference>
<evidence type="ECO:0000313" key="1">
    <source>
        <dbReference type="Proteomes" id="UP000887574"/>
    </source>
</evidence>